<evidence type="ECO:0000313" key="8">
    <source>
        <dbReference type="EMBL" id="ACT50569.1"/>
    </source>
</evidence>
<proteinExistence type="inferred from homology"/>
<dbReference type="RefSeq" id="WP_015830044.1">
    <property type="nucleotide sequence ID" value="NC_012969.1"/>
</dbReference>
<evidence type="ECO:0000256" key="7">
    <source>
        <dbReference type="SAM" id="Phobius"/>
    </source>
</evidence>
<keyword evidence="6 7" id="KW-0472">Membrane</keyword>
<evidence type="ECO:0000256" key="3">
    <source>
        <dbReference type="ARBA" id="ARBA00022475"/>
    </source>
</evidence>
<protein>
    <submittedName>
        <fullName evidence="8">DoxX family protein</fullName>
    </submittedName>
</protein>
<dbReference type="eggNOG" id="COG2259">
    <property type="taxonomic scope" value="Bacteria"/>
</dbReference>
<dbReference type="OrthoDB" id="5689076at2"/>
<dbReference type="STRING" id="582744.Msip34_1323"/>
<keyword evidence="4 7" id="KW-0812">Transmembrane</keyword>
<evidence type="ECO:0000256" key="6">
    <source>
        <dbReference type="ARBA" id="ARBA00023136"/>
    </source>
</evidence>
<dbReference type="AlphaFoldDB" id="C6XDE4"/>
<name>C6XDE4_METGS</name>
<keyword evidence="3" id="KW-1003">Cell membrane</keyword>
<evidence type="ECO:0000256" key="2">
    <source>
        <dbReference type="ARBA" id="ARBA00006679"/>
    </source>
</evidence>
<evidence type="ECO:0000256" key="5">
    <source>
        <dbReference type="ARBA" id="ARBA00022989"/>
    </source>
</evidence>
<dbReference type="HOGENOM" id="CLU_058421_7_4_4"/>
<dbReference type="GO" id="GO:0005886">
    <property type="term" value="C:plasma membrane"/>
    <property type="evidence" value="ECO:0007669"/>
    <property type="project" value="UniProtKB-SubCell"/>
</dbReference>
<dbReference type="PANTHER" id="PTHR33452">
    <property type="entry name" value="OXIDOREDUCTASE CATD-RELATED"/>
    <property type="match status" value="1"/>
</dbReference>
<reference evidence="9" key="1">
    <citation type="submission" date="2009-07" db="EMBL/GenBank/DDBJ databases">
        <title>Complete sequence of chromosome of Methylovorus sp. SIP3-4.</title>
        <authorList>
            <person name="Lucas S."/>
            <person name="Copeland A."/>
            <person name="Lapidus A."/>
            <person name="Glavina del Rio T."/>
            <person name="Tice H."/>
            <person name="Bruce D."/>
            <person name="Goodwin L."/>
            <person name="Pitluck S."/>
            <person name="Clum A."/>
            <person name="Larimer F."/>
            <person name="Land M."/>
            <person name="Hauser L."/>
            <person name="Kyrpides N."/>
            <person name="Mikhailova N."/>
            <person name="Kayluzhnaya M."/>
            <person name="Chistoserdova L."/>
        </authorList>
    </citation>
    <scope>NUCLEOTIDE SEQUENCE [LARGE SCALE GENOMIC DNA]</scope>
    <source>
        <strain evidence="9">SIP3-4</strain>
    </source>
</reference>
<dbReference type="KEGG" id="mei:Msip34_1323"/>
<feature type="transmembrane region" description="Helical" evidence="7">
    <location>
        <begin position="65"/>
        <end position="83"/>
    </location>
</feature>
<keyword evidence="9" id="KW-1185">Reference proteome</keyword>
<evidence type="ECO:0000256" key="4">
    <source>
        <dbReference type="ARBA" id="ARBA00022692"/>
    </source>
</evidence>
<dbReference type="Pfam" id="PF07681">
    <property type="entry name" value="DoxX"/>
    <property type="match status" value="1"/>
</dbReference>
<dbReference type="InterPro" id="IPR051907">
    <property type="entry name" value="DoxX-like_oxidoreductase"/>
</dbReference>
<accession>C6XDE4</accession>
<keyword evidence="5 7" id="KW-1133">Transmembrane helix</keyword>
<evidence type="ECO:0000313" key="9">
    <source>
        <dbReference type="Proteomes" id="UP000002743"/>
    </source>
</evidence>
<evidence type="ECO:0000256" key="1">
    <source>
        <dbReference type="ARBA" id="ARBA00004651"/>
    </source>
</evidence>
<dbReference type="Proteomes" id="UP000002743">
    <property type="component" value="Chromosome"/>
</dbReference>
<dbReference type="InterPro" id="IPR032808">
    <property type="entry name" value="DoxX"/>
</dbReference>
<gene>
    <name evidence="8" type="ordered locus">Msip34_1323</name>
</gene>
<dbReference type="EMBL" id="CP001674">
    <property type="protein sequence ID" value="ACT50569.1"/>
    <property type="molecule type" value="Genomic_DNA"/>
</dbReference>
<dbReference type="PANTHER" id="PTHR33452:SF7">
    <property type="entry name" value="DOXX FAMILY PROTEIN"/>
    <property type="match status" value="1"/>
</dbReference>
<organism evidence="8 9">
    <name type="scientific">Methylovorus glucosotrophus (strain SIP3-4)</name>
    <dbReference type="NCBI Taxonomy" id="582744"/>
    <lineage>
        <taxon>Bacteria</taxon>
        <taxon>Pseudomonadati</taxon>
        <taxon>Pseudomonadota</taxon>
        <taxon>Betaproteobacteria</taxon>
        <taxon>Nitrosomonadales</taxon>
        <taxon>Methylophilaceae</taxon>
        <taxon>Methylovorus</taxon>
    </lineage>
</organism>
<feature type="transmembrane region" description="Helical" evidence="7">
    <location>
        <begin position="138"/>
        <end position="157"/>
    </location>
</feature>
<comment type="similarity">
    <text evidence="2">Belongs to the DoxX family.</text>
</comment>
<sequence>MSTSLRVYQSFQHISNRIGDALPPLVLRLILAWEFGEAGYEKLMGSNWFADVSFPFPFSLLPPEASWHIATWFELGGAALLVLGLATRFISLSLIILTIVAIAAVHWPAEWHSLRELLTGYRIIDENSDGLGNYKLPLLYIVMFLPLLFRGAGTFSLDHLLQRRLFK</sequence>
<reference evidence="8 9" key="2">
    <citation type="journal article" date="2011" name="J. Bacteriol.">
        <title>Genomes of three methylotrophs from a single niche uncover genetic and metabolic divergence of Methylophilaceae.</title>
        <authorList>
            <person name="Lapidus A."/>
            <person name="Clum A."/>
            <person name="Labutti K."/>
            <person name="Kaluzhnaya M.G."/>
            <person name="Lim S."/>
            <person name="Beck D.A."/>
            <person name="Glavina Del Rio T."/>
            <person name="Nolan M."/>
            <person name="Mavromatis K."/>
            <person name="Huntemann M."/>
            <person name="Lucas S."/>
            <person name="Lidstrom M.E."/>
            <person name="Ivanova N."/>
            <person name="Chistoserdova L."/>
        </authorList>
    </citation>
    <scope>NUCLEOTIDE SEQUENCE [LARGE SCALE GENOMIC DNA]</scope>
    <source>
        <strain evidence="8 9">SIP3-4</strain>
    </source>
</reference>
<comment type="subcellular location">
    <subcellularLocation>
        <location evidence="1">Cell membrane</location>
        <topology evidence="1">Multi-pass membrane protein</topology>
    </subcellularLocation>
</comment>
<feature type="transmembrane region" description="Helical" evidence="7">
    <location>
        <begin position="90"/>
        <end position="109"/>
    </location>
</feature>